<dbReference type="Proteomes" id="UP001151752">
    <property type="component" value="Chromosome 1"/>
</dbReference>
<dbReference type="PANTHER" id="PTHR33984">
    <property type="entry name" value="OS02G0717600 PROTEIN"/>
    <property type="match status" value="1"/>
</dbReference>
<dbReference type="EMBL" id="JAPFFM010000016">
    <property type="protein sequence ID" value="KAJ6702574.1"/>
    <property type="molecule type" value="Genomic_DNA"/>
</dbReference>
<sequence length="333" mass="36885">MAAHEIFSTARVLVQVSKSPATSRHNKRSMTHSRSSRIVSALQRAKLQDGYVDYPWEKRMQELLQVPKSSSFLSLLLLPKASDGGAASRYNDLEDTLARANAWLCASQASGVPVVFHEYSDRILAHQVRAARLWYAPLCGEFAIEVRIKEDDTKLGFAISRTEEGFIYISSVMDDDENVPSTRSGLSNLYKEAKSASRLLVVSRVSNQKVLPWMVSSTGAVKCFDTVSLSQKLSLHRHAKVPILIHVFSWDRALPPPSAGSGRFRSVCRPPVMAALPPEIQLTRQPGRNQIQPLTAADIPNDGVLGNEADIRLDRDAAGETSFRFHCFSLPNN</sequence>
<gene>
    <name evidence="1" type="ORF">OIU74_013680</name>
</gene>
<name>A0A9Q0T5Y3_9ROSI</name>
<organism evidence="1 2">
    <name type="scientific">Salix koriyanagi</name>
    <dbReference type="NCBI Taxonomy" id="2511006"/>
    <lineage>
        <taxon>Eukaryota</taxon>
        <taxon>Viridiplantae</taxon>
        <taxon>Streptophyta</taxon>
        <taxon>Embryophyta</taxon>
        <taxon>Tracheophyta</taxon>
        <taxon>Spermatophyta</taxon>
        <taxon>Magnoliopsida</taxon>
        <taxon>eudicotyledons</taxon>
        <taxon>Gunneridae</taxon>
        <taxon>Pentapetalae</taxon>
        <taxon>rosids</taxon>
        <taxon>fabids</taxon>
        <taxon>Malpighiales</taxon>
        <taxon>Salicaceae</taxon>
        <taxon>Saliceae</taxon>
        <taxon>Salix</taxon>
    </lineage>
</organism>
<keyword evidence="2" id="KW-1185">Reference proteome</keyword>
<comment type="caution">
    <text evidence="1">The sequence shown here is derived from an EMBL/GenBank/DDBJ whole genome shotgun (WGS) entry which is preliminary data.</text>
</comment>
<protein>
    <submittedName>
        <fullName evidence="1">Uncharacterized protein</fullName>
    </submittedName>
</protein>
<reference evidence="1" key="1">
    <citation type="submission" date="2022-11" db="EMBL/GenBank/DDBJ databases">
        <authorList>
            <person name="Hyden B.L."/>
            <person name="Feng K."/>
            <person name="Yates T."/>
            <person name="Jawdy S."/>
            <person name="Smart L.B."/>
            <person name="Muchero W."/>
        </authorList>
    </citation>
    <scope>NUCLEOTIDE SEQUENCE</scope>
    <source>
        <tissue evidence="1">Shoot tip</tissue>
    </source>
</reference>
<evidence type="ECO:0000313" key="2">
    <source>
        <dbReference type="Proteomes" id="UP001151752"/>
    </source>
</evidence>
<dbReference type="PANTHER" id="PTHR33984:SF2">
    <property type="entry name" value="OS02G0717600 PROTEIN"/>
    <property type="match status" value="1"/>
</dbReference>
<proteinExistence type="predicted"/>
<accession>A0A9Q0T5Y3</accession>
<evidence type="ECO:0000313" key="1">
    <source>
        <dbReference type="EMBL" id="KAJ6702574.1"/>
    </source>
</evidence>
<reference evidence="1" key="2">
    <citation type="journal article" date="2023" name="Int. J. Mol. Sci.">
        <title>De Novo Assembly and Annotation of 11 Diverse Shrub Willow (Salix) Genomes Reveals Novel Gene Organization in Sex-Linked Regions.</title>
        <authorList>
            <person name="Hyden B."/>
            <person name="Feng K."/>
            <person name="Yates T.B."/>
            <person name="Jawdy S."/>
            <person name="Cereghino C."/>
            <person name="Smart L.B."/>
            <person name="Muchero W."/>
        </authorList>
    </citation>
    <scope>NUCLEOTIDE SEQUENCE</scope>
    <source>
        <tissue evidence="1">Shoot tip</tissue>
    </source>
</reference>
<dbReference type="AlphaFoldDB" id="A0A9Q0T5Y3"/>